<name>A0A087H6C9_ARAAL</name>
<evidence type="ECO:0000259" key="1">
    <source>
        <dbReference type="Pfam" id="PF03478"/>
    </source>
</evidence>
<evidence type="ECO:0000313" key="3">
    <source>
        <dbReference type="Proteomes" id="UP000029120"/>
    </source>
</evidence>
<dbReference type="EMBL" id="CM002871">
    <property type="protein sequence ID" value="KFK37681.1"/>
    <property type="molecule type" value="Genomic_DNA"/>
</dbReference>
<dbReference type="Pfam" id="PF03478">
    <property type="entry name" value="Beta-prop_KIB1-4"/>
    <property type="match status" value="2"/>
</dbReference>
<dbReference type="Gramene" id="KFK37681">
    <property type="protein sequence ID" value="KFK37681"/>
    <property type="gene ID" value="AALP_AA3G014900"/>
</dbReference>
<feature type="domain" description="KIB1-4 beta-propeller" evidence="1">
    <location>
        <begin position="380"/>
        <end position="631"/>
    </location>
</feature>
<reference evidence="3" key="1">
    <citation type="journal article" date="2015" name="Nat. Plants">
        <title>Genome expansion of Arabis alpina linked with retrotransposition and reduced symmetric DNA methylation.</title>
        <authorList>
            <person name="Willing E.M."/>
            <person name="Rawat V."/>
            <person name="Mandakova T."/>
            <person name="Maumus F."/>
            <person name="James G.V."/>
            <person name="Nordstroem K.J."/>
            <person name="Becker C."/>
            <person name="Warthmann N."/>
            <person name="Chica C."/>
            <person name="Szarzynska B."/>
            <person name="Zytnicki M."/>
            <person name="Albani M.C."/>
            <person name="Kiefer C."/>
            <person name="Bergonzi S."/>
            <person name="Castaings L."/>
            <person name="Mateos J.L."/>
            <person name="Berns M.C."/>
            <person name="Bujdoso N."/>
            <person name="Piofczyk T."/>
            <person name="de Lorenzo L."/>
            <person name="Barrero-Sicilia C."/>
            <person name="Mateos I."/>
            <person name="Piednoel M."/>
            <person name="Hagmann J."/>
            <person name="Chen-Min-Tao R."/>
            <person name="Iglesias-Fernandez R."/>
            <person name="Schuster S.C."/>
            <person name="Alonso-Blanco C."/>
            <person name="Roudier F."/>
            <person name="Carbonero P."/>
            <person name="Paz-Ares J."/>
            <person name="Davis S.J."/>
            <person name="Pecinka A."/>
            <person name="Quesneville H."/>
            <person name="Colot V."/>
            <person name="Lysak M.A."/>
            <person name="Weigel D."/>
            <person name="Coupland G."/>
            <person name="Schneeberger K."/>
        </authorList>
    </citation>
    <scope>NUCLEOTIDE SEQUENCE [LARGE SCALE GENOMIC DNA]</scope>
    <source>
        <strain evidence="3">cv. Pajares</strain>
    </source>
</reference>
<dbReference type="OrthoDB" id="10422089at2759"/>
<sequence>MSLLLSRISRLRLGKPLFVTRSSLLLLPPPPLSNAFSSSSSPLQTPPCSIFRGDPCEEADLIKLSIWDATQTRVIKLDKKVPFELITDRGTIGASNGWVATLKDDGILRLQDDFIPAASDTDPKRIPLPPLVTLPRCQTRIVTNVSMSTSSPEDEDCVVAVKFLGPQLSFCRPAQSNPEWTNIRIESPDFDSSRVMFSKMDHMFRMAGSGGHLIGSWDLCRNITKARLRKLRYTNLPELSKYTRDSLTSCSTSEHLVESITTGETFLVKWYKKAAQVFDGITKMGTEAIMVFKLGKPGNAVYTEDIGDLVIFLSRSEPFCVPASSFPGMRSNFVRYSDFEEFGFINLAGEPCLRAAYCDTESEKMVPLELVYPRHHSDDALRTIGASHGWIATLRMDDGILRLQDDLNPAASETDPKRIPLPPLVTLPFCQTNIVTNVSMSTSSPEDEDCVVAVKFLGPQLSFCRPAQSNPEWTNIRTDGSCFHYSRVMFSKRDDMFRIPGSGGHLIGSWDLCKDITQPTFQSLKFQNIPELTKAKRELMDSCCTTEHLVESTTTAETFLVKLFRKTGEIIDGVARMKTHELMVFKLDEEGNAVYTEDIGDLCIFISRSEPFCVPASSFPGMYSNFVNIVDSEEIAFIHIDGKPYMSSSSAGEFFSPYHIPPQDIIDKY</sequence>
<proteinExistence type="predicted"/>
<accession>A0A087H6C9</accession>
<dbReference type="PANTHER" id="PTHR31681">
    <property type="entry name" value="C2H2-LIKE ZINC FINGER PROTEIN"/>
    <property type="match status" value="1"/>
</dbReference>
<gene>
    <name evidence="2" type="ordered locus">AALP_Aa3g014900</name>
</gene>
<feature type="domain" description="KIB1-4 beta-propeller" evidence="1">
    <location>
        <begin position="83"/>
        <end position="338"/>
    </location>
</feature>
<keyword evidence="3" id="KW-1185">Reference proteome</keyword>
<dbReference type="Proteomes" id="UP000029120">
    <property type="component" value="Chromosome 3"/>
</dbReference>
<organism evidence="2 3">
    <name type="scientific">Arabis alpina</name>
    <name type="common">Alpine rock-cress</name>
    <dbReference type="NCBI Taxonomy" id="50452"/>
    <lineage>
        <taxon>Eukaryota</taxon>
        <taxon>Viridiplantae</taxon>
        <taxon>Streptophyta</taxon>
        <taxon>Embryophyta</taxon>
        <taxon>Tracheophyta</taxon>
        <taxon>Spermatophyta</taxon>
        <taxon>Magnoliopsida</taxon>
        <taxon>eudicotyledons</taxon>
        <taxon>Gunneridae</taxon>
        <taxon>Pentapetalae</taxon>
        <taxon>rosids</taxon>
        <taxon>malvids</taxon>
        <taxon>Brassicales</taxon>
        <taxon>Brassicaceae</taxon>
        <taxon>Arabideae</taxon>
        <taxon>Arabis</taxon>
    </lineage>
</organism>
<dbReference type="InterPro" id="IPR005174">
    <property type="entry name" value="KIB1-4_b-propeller"/>
</dbReference>
<protein>
    <recommendedName>
        <fullName evidence="1">KIB1-4 beta-propeller domain-containing protein</fullName>
    </recommendedName>
</protein>
<dbReference type="AlphaFoldDB" id="A0A087H6C9"/>
<dbReference type="PANTHER" id="PTHR31681:SF114">
    <property type="entry name" value="DUF295 DOMAIN-CONTAINING PROTEIN"/>
    <property type="match status" value="1"/>
</dbReference>
<evidence type="ECO:0000313" key="2">
    <source>
        <dbReference type="EMBL" id="KFK37681.1"/>
    </source>
</evidence>